<dbReference type="Proteomes" id="UP000295718">
    <property type="component" value="Unassembled WGS sequence"/>
</dbReference>
<organism evidence="9 10">
    <name type="scientific">Kineothrix alysoides</name>
    <dbReference type="NCBI Taxonomy" id="1469948"/>
    <lineage>
        <taxon>Bacteria</taxon>
        <taxon>Bacillati</taxon>
        <taxon>Bacillota</taxon>
        <taxon>Clostridia</taxon>
        <taxon>Lachnospirales</taxon>
        <taxon>Lachnospiraceae</taxon>
        <taxon>Kineothrix</taxon>
    </lineage>
</organism>
<accession>A0A4R1QM61</accession>
<keyword evidence="10" id="KW-1185">Reference proteome</keyword>
<dbReference type="OrthoDB" id="9810372at2"/>
<keyword evidence="4" id="KW-0808">Transferase</keyword>
<reference evidence="9 10" key="1">
    <citation type="submission" date="2019-03" db="EMBL/GenBank/DDBJ databases">
        <title>Genomic Encyclopedia of Type Strains, Phase IV (KMG-IV): sequencing the most valuable type-strain genomes for metagenomic binning, comparative biology and taxonomic classification.</title>
        <authorList>
            <person name="Goeker M."/>
        </authorList>
    </citation>
    <scope>NUCLEOTIDE SEQUENCE [LARGE SCALE GENOMIC DNA]</scope>
    <source>
        <strain evidence="9 10">DSM 100556</strain>
    </source>
</reference>
<comment type="similarity">
    <text evidence="1">Belongs to the ROK (NagC/XylR) family.</text>
</comment>
<evidence type="ECO:0000256" key="6">
    <source>
        <dbReference type="ARBA" id="ARBA00022777"/>
    </source>
</evidence>
<gene>
    <name evidence="9" type="ORF">EDD76_11850</name>
</gene>
<dbReference type="RefSeq" id="WP_031392139.1">
    <property type="nucleotide sequence ID" value="NZ_JPNB01000002.1"/>
</dbReference>
<dbReference type="InterPro" id="IPR049874">
    <property type="entry name" value="ROK_cs"/>
</dbReference>
<evidence type="ECO:0000313" key="9">
    <source>
        <dbReference type="EMBL" id="TCL54809.1"/>
    </source>
</evidence>
<dbReference type="Pfam" id="PF00480">
    <property type="entry name" value="ROK"/>
    <property type="match status" value="1"/>
</dbReference>
<evidence type="ECO:0000313" key="10">
    <source>
        <dbReference type="Proteomes" id="UP000295718"/>
    </source>
</evidence>
<dbReference type="STRING" id="1469948.GCA_000732725_03517"/>
<dbReference type="InterPro" id="IPR000600">
    <property type="entry name" value="ROK"/>
</dbReference>
<protein>
    <recommendedName>
        <fullName evidence="3">Glucokinase</fullName>
        <ecNumber evidence="2">2.7.1.2</ecNumber>
    </recommendedName>
    <alternativeName>
        <fullName evidence="8">Glucose kinase</fullName>
    </alternativeName>
</protein>
<dbReference type="Gene3D" id="3.30.420.40">
    <property type="match status" value="2"/>
</dbReference>
<comment type="caution">
    <text evidence="9">The sequence shown here is derived from an EMBL/GenBank/DDBJ whole genome shotgun (WGS) entry which is preliminary data.</text>
</comment>
<evidence type="ECO:0000256" key="3">
    <source>
        <dbReference type="ARBA" id="ARBA00014701"/>
    </source>
</evidence>
<dbReference type="GO" id="GO:0006096">
    <property type="term" value="P:glycolytic process"/>
    <property type="evidence" value="ECO:0007669"/>
    <property type="project" value="InterPro"/>
</dbReference>
<sequence>MSKYVFGVDVGGTTVKLGLFDKDGELLDKWEVPTKTENGGEKILPDVAASIQRKMKEKSIRKDEVIGVGLGAPGPIDAEGTVYVAVNLGWGTFSIRDTLSGLLDMKVKAGNDANVAALGEMWKGGGKGCKNLVAVTLGTGVGGGIIVNGEILTGTSGAGGEIGHIHVQDGETEVCGCGNTGCLEEYASATGIVRLARRALESTSEPSILRNRPVETLSAKAVFDAVKENDAVAIQIAEKFGEYLGKGLGVIAGVVNPEIFVIGGGVSKAGDILFDYIKPYFDKTVFKGCKNVEFALATLGNDAGIYGAAKLVLE</sequence>
<keyword evidence="7" id="KW-0067">ATP-binding</keyword>
<evidence type="ECO:0000256" key="4">
    <source>
        <dbReference type="ARBA" id="ARBA00022679"/>
    </source>
</evidence>
<dbReference type="GO" id="GO:0005737">
    <property type="term" value="C:cytoplasm"/>
    <property type="evidence" value="ECO:0007669"/>
    <property type="project" value="InterPro"/>
</dbReference>
<dbReference type="SUPFAM" id="SSF53067">
    <property type="entry name" value="Actin-like ATPase domain"/>
    <property type="match status" value="1"/>
</dbReference>
<evidence type="ECO:0000256" key="5">
    <source>
        <dbReference type="ARBA" id="ARBA00022741"/>
    </source>
</evidence>
<dbReference type="PANTHER" id="PTHR18964:SF149">
    <property type="entry name" value="BIFUNCTIONAL UDP-N-ACETYLGLUCOSAMINE 2-EPIMERASE_N-ACETYLMANNOSAMINE KINASE"/>
    <property type="match status" value="1"/>
</dbReference>
<proteinExistence type="inferred from homology"/>
<evidence type="ECO:0000256" key="1">
    <source>
        <dbReference type="ARBA" id="ARBA00006479"/>
    </source>
</evidence>
<dbReference type="AlphaFoldDB" id="A0A4R1QM61"/>
<dbReference type="PROSITE" id="PS01125">
    <property type="entry name" value="ROK"/>
    <property type="match status" value="1"/>
</dbReference>
<evidence type="ECO:0000256" key="2">
    <source>
        <dbReference type="ARBA" id="ARBA00012323"/>
    </source>
</evidence>
<dbReference type="EMBL" id="SLUO01000018">
    <property type="protein sequence ID" value="TCL54809.1"/>
    <property type="molecule type" value="Genomic_DNA"/>
</dbReference>
<evidence type="ECO:0000256" key="7">
    <source>
        <dbReference type="ARBA" id="ARBA00022840"/>
    </source>
</evidence>
<dbReference type="EC" id="2.7.1.2" evidence="2"/>
<dbReference type="NCBIfam" id="TIGR00744">
    <property type="entry name" value="ROK_glcA_fam"/>
    <property type="match status" value="1"/>
</dbReference>
<name>A0A4R1QM61_9FIRM</name>
<dbReference type="InterPro" id="IPR004654">
    <property type="entry name" value="ROK_glcA"/>
</dbReference>
<dbReference type="PANTHER" id="PTHR18964">
    <property type="entry name" value="ROK (REPRESSOR, ORF, KINASE) FAMILY"/>
    <property type="match status" value="1"/>
</dbReference>
<dbReference type="InterPro" id="IPR043129">
    <property type="entry name" value="ATPase_NBD"/>
</dbReference>
<dbReference type="GO" id="GO:0005524">
    <property type="term" value="F:ATP binding"/>
    <property type="evidence" value="ECO:0007669"/>
    <property type="project" value="UniProtKB-KW"/>
</dbReference>
<keyword evidence="5" id="KW-0547">Nucleotide-binding</keyword>
<keyword evidence="6 9" id="KW-0418">Kinase</keyword>
<evidence type="ECO:0000256" key="8">
    <source>
        <dbReference type="ARBA" id="ARBA00032386"/>
    </source>
</evidence>
<dbReference type="GO" id="GO:0004340">
    <property type="term" value="F:glucokinase activity"/>
    <property type="evidence" value="ECO:0007669"/>
    <property type="project" value="UniProtKB-EC"/>
</dbReference>